<name>A0A4Q4NJU2_ALTAL</name>
<proteinExistence type="predicted"/>
<evidence type="ECO:0000256" key="1">
    <source>
        <dbReference type="SAM" id="MobiDB-lite"/>
    </source>
</evidence>
<feature type="compositionally biased region" description="Basic and acidic residues" evidence="1">
    <location>
        <begin position="16"/>
        <end position="25"/>
    </location>
</feature>
<comment type="caution">
    <text evidence="2">The sequence shown here is derived from an EMBL/GenBank/DDBJ whole genome shotgun (WGS) entry which is preliminary data.</text>
</comment>
<dbReference type="EMBL" id="PDXD01000010">
    <property type="protein sequence ID" value="RYN76902.1"/>
    <property type="molecule type" value="Genomic_DNA"/>
</dbReference>
<protein>
    <submittedName>
        <fullName evidence="2">Uncharacterized protein</fullName>
    </submittedName>
</protein>
<sequence>MVIIVILILKQRERKPASTQHKEIGIRAPMSGKDATQAPGRPYARKVMP</sequence>
<evidence type="ECO:0000313" key="2">
    <source>
        <dbReference type="EMBL" id="RYN76902.1"/>
    </source>
</evidence>
<accession>A0A4Q4NJU2</accession>
<evidence type="ECO:0000313" key="3">
    <source>
        <dbReference type="Proteomes" id="UP000291422"/>
    </source>
</evidence>
<gene>
    <name evidence="2" type="ORF">AA0117_g5325</name>
</gene>
<dbReference type="AlphaFoldDB" id="A0A4Q4NJU2"/>
<feature type="region of interest" description="Disordered" evidence="1">
    <location>
        <begin position="16"/>
        <end position="49"/>
    </location>
</feature>
<reference evidence="3" key="1">
    <citation type="journal article" date="2019" name="bioRxiv">
        <title>Genomics, evolutionary history and diagnostics of the Alternaria alternata species group including apple and Asian pear pathotypes.</title>
        <authorList>
            <person name="Armitage A.D."/>
            <person name="Cockerton H.M."/>
            <person name="Sreenivasaprasad S."/>
            <person name="Woodhall J.W."/>
            <person name="Lane C.R."/>
            <person name="Harrison R.J."/>
            <person name="Clarkson J.P."/>
        </authorList>
    </citation>
    <scope>NUCLEOTIDE SEQUENCE [LARGE SCALE GENOMIC DNA]</scope>
    <source>
        <strain evidence="3">FERA 1177</strain>
    </source>
</reference>
<dbReference type="Proteomes" id="UP000291422">
    <property type="component" value="Unassembled WGS sequence"/>
</dbReference>
<organism evidence="2 3">
    <name type="scientific">Alternaria alternata</name>
    <name type="common">Alternaria rot fungus</name>
    <name type="synonym">Torula alternata</name>
    <dbReference type="NCBI Taxonomy" id="5599"/>
    <lineage>
        <taxon>Eukaryota</taxon>
        <taxon>Fungi</taxon>
        <taxon>Dikarya</taxon>
        <taxon>Ascomycota</taxon>
        <taxon>Pezizomycotina</taxon>
        <taxon>Dothideomycetes</taxon>
        <taxon>Pleosporomycetidae</taxon>
        <taxon>Pleosporales</taxon>
        <taxon>Pleosporineae</taxon>
        <taxon>Pleosporaceae</taxon>
        <taxon>Alternaria</taxon>
        <taxon>Alternaria sect. Alternaria</taxon>
        <taxon>Alternaria alternata complex</taxon>
    </lineage>
</organism>